<accession>A0ABQ1SGT3</accession>
<gene>
    <name evidence="1" type="ORF">GCM10010832_13100</name>
</gene>
<comment type="caution">
    <text evidence="1">The sequence shown here is derived from an EMBL/GenBank/DDBJ whole genome shotgun (WGS) entry which is preliminary data.</text>
</comment>
<name>A0ABQ1SGT3_9FLAO</name>
<sequence>MGDVIITEEEQVHEHLHQFAKPDAFGFSKNTNTYKVNLELNLKAMLLLTLATKPCCWQKTKI</sequence>
<dbReference type="Proteomes" id="UP000599179">
    <property type="component" value="Unassembled WGS sequence"/>
</dbReference>
<organism evidence="1 2">
    <name type="scientific">Psychroflexus planctonicus</name>
    <dbReference type="NCBI Taxonomy" id="1526575"/>
    <lineage>
        <taxon>Bacteria</taxon>
        <taxon>Pseudomonadati</taxon>
        <taxon>Bacteroidota</taxon>
        <taxon>Flavobacteriia</taxon>
        <taxon>Flavobacteriales</taxon>
        <taxon>Flavobacteriaceae</taxon>
        <taxon>Psychroflexus</taxon>
    </lineage>
</organism>
<dbReference type="RefSeq" id="WP_188458309.1">
    <property type="nucleotide sequence ID" value="NZ_BMGM01000005.1"/>
</dbReference>
<keyword evidence="2" id="KW-1185">Reference proteome</keyword>
<proteinExistence type="predicted"/>
<evidence type="ECO:0000313" key="1">
    <source>
        <dbReference type="EMBL" id="GGE34301.1"/>
    </source>
</evidence>
<protein>
    <submittedName>
        <fullName evidence="1">Uncharacterized protein</fullName>
    </submittedName>
</protein>
<reference evidence="2" key="1">
    <citation type="journal article" date="2019" name="Int. J. Syst. Evol. Microbiol.">
        <title>The Global Catalogue of Microorganisms (GCM) 10K type strain sequencing project: providing services to taxonomists for standard genome sequencing and annotation.</title>
        <authorList>
            <consortium name="The Broad Institute Genomics Platform"/>
            <consortium name="The Broad Institute Genome Sequencing Center for Infectious Disease"/>
            <person name="Wu L."/>
            <person name="Ma J."/>
        </authorList>
    </citation>
    <scope>NUCLEOTIDE SEQUENCE [LARGE SCALE GENOMIC DNA]</scope>
    <source>
        <strain evidence="2">CGMCC 1.12931</strain>
    </source>
</reference>
<dbReference type="EMBL" id="BMGM01000005">
    <property type="protein sequence ID" value="GGE34301.1"/>
    <property type="molecule type" value="Genomic_DNA"/>
</dbReference>
<evidence type="ECO:0000313" key="2">
    <source>
        <dbReference type="Proteomes" id="UP000599179"/>
    </source>
</evidence>